<dbReference type="VEuPathDB" id="FungiDB:G647_03154"/>
<organism evidence="2 3">
    <name type="scientific">Cladophialophora carrionii CBS 160.54</name>
    <dbReference type="NCBI Taxonomy" id="1279043"/>
    <lineage>
        <taxon>Eukaryota</taxon>
        <taxon>Fungi</taxon>
        <taxon>Dikarya</taxon>
        <taxon>Ascomycota</taxon>
        <taxon>Pezizomycotina</taxon>
        <taxon>Eurotiomycetes</taxon>
        <taxon>Chaetothyriomycetidae</taxon>
        <taxon>Chaetothyriales</taxon>
        <taxon>Herpotrichiellaceae</taxon>
        <taxon>Cladophialophora</taxon>
    </lineage>
</organism>
<sequence length="105" mass="11644">MEDDQAAHEKAQLHSDDIKPERKEPEGTRASQALLEKRPTDISEFPANEQGIDNARLKEMPSNEPAGHEMGTTENEIVAWDRMARMADSTTLGRGNTRREGPSAS</sequence>
<evidence type="ECO:0000313" key="3">
    <source>
        <dbReference type="Proteomes" id="UP000030678"/>
    </source>
</evidence>
<evidence type="ECO:0000313" key="2">
    <source>
        <dbReference type="EMBL" id="ETI26377.1"/>
    </source>
</evidence>
<proteinExistence type="predicted"/>
<evidence type="ECO:0000256" key="1">
    <source>
        <dbReference type="SAM" id="MobiDB-lite"/>
    </source>
</evidence>
<feature type="compositionally biased region" description="Basic and acidic residues" evidence="1">
    <location>
        <begin position="1"/>
        <end position="27"/>
    </location>
</feature>
<accession>V9DKD0</accession>
<dbReference type="EMBL" id="KB822703">
    <property type="protein sequence ID" value="ETI26377.1"/>
    <property type="molecule type" value="Genomic_DNA"/>
</dbReference>
<reference evidence="2 3" key="1">
    <citation type="submission" date="2013-03" db="EMBL/GenBank/DDBJ databases">
        <title>The Genome Sequence of Cladophialophora carrionii CBS 160.54.</title>
        <authorList>
            <consortium name="The Broad Institute Genomics Platform"/>
            <person name="Cuomo C."/>
            <person name="de Hoog S."/>
            <person name="Gorbushina A."/>
            <person name="Walker B."/>
            <person name="Young S.K."/>
            <person name="Zeng Q."/>
            <person name="Gargeya S."/>
            <person name="Fitzgerald M."/>
            <person name="Haas B."/>
            <person name="Abouelleil A."/>
            <person name="Allen A.W."/>
            <person name="Alvarado L."/>
            <person name="Arachchi H.M."/>
            <person name="Berlin A.M."/>
            <person name="Chapman S.B."/>
            <person name="Gainer-Dewar J."/>
            <person name="Goldberg J."/>
            <person name="Griggs A."/>
            <person name="Gujja S."/>
            <person name="Hansen M."/>
            <person name="Howarth C."/>
            <person name="Imamovic A."/>
            <person name="Ireland A."/>
            <person name="Larimer J."/>
            <person name="McCowan C."/>
            <person name="Murphy C."/>
            <person name="Pearson M."/>
            <person name="Poon T.W."/>
            <person name="Priest M."/>
            <person name="Roberts A."/>
            <person name="Saif S."/>
            <person name="Shea T."/>
            <person name="Sisk P."/>
            <person name="Sykes S."/>
            <person name="Wortman J."/>
            <person name="Nusbaum C."/>
            <person name="Birren B."/>
        </authorList>
    </citation>
    <scope>NUCLEOTIDE SEQUENCE [LARGE SCALE GENOMIC DNA]</scope>
    <source>
        <strain evidence="2 3">CBS 160.54</strain>
    </source>
</reference>
<dbReference type="Proteomes" id="UP000030678">
    <property type="component" value="Unassembled WGS sequence"/>
</dbReference>
<dbReference type="OrthoDB" id="4161678at2759"/>
<dbReference type="RefSeq" id="XP_008725722.1">
    <property type="nucleotide sequence ID" value="XM_008727500.1"/>
</dbReference>
<protein>
    <submittedName>
        <fullName evidence="2">Uncharacterized protein</fullName>
    </submittedName>
</protein>
<dbReference type="HOGENOM" id="CLU_176415_0_0_1"/>
<dbReference type="GeneID" id="19981647"/>
<gene>
    <name evidence="2" type="ORF">G647_03154</name>
</gene>
<name>V9DKD0_9EURO</name>
<feature type="region of interest" description="Disordered" evidence="1">
    <location>
        <begin position="1"/>
        <end position="73"/>
    </location>
</feature>
<dbReference type="AlphaFoldDB" id="V9DKD0"/>